<reference evidence="2 3" key="1">
    <citation type="journal article" date="2011" name="Genome Res.">
        <title>Chromosome and gene copy number variation allow major structural change between species and strains of Leishmania.</title>
        <authorList>
            <person name="Rogers M.B."/>
            <person name="Hilley J.D."/>
            <person name="Dickens N.J."/>
            <person name="Wilkes J."/>
            <person name="Bates P.A."/>
            <person name="Depledge D.P."/>
            <person name="Harris D."/>
            <person name="Her Y."/>
            <person name="Herzyk P."/>
            <person name="Imamura H."/>
            <person name="Otto T.D."/>
            <person name="Sanders M."/>
            <person name="Seeger K."/>
            <person name="Dujardin J.C."/>
            <person name="Berriman M."/>
            <person name="Smith D.F."/>
            <person name="Hertz-Fowler C."/>
            <person name="Mottram J.C."/>
        </authorList>
    </citation>
    <scope>NUCLEOTIDE SEQUENCE [LARGE SCALE GENOMIC DNA]</scope>
    <source>
        <strain evidence="2 3">MHOM/GT/2001/U1103</strain>
    </source>
</reference>
<protein>
    <submittedName>
        <fullName evidence="2">Uncharacterized protein</fullName>
    </submittedName>
</protein>
<dbReference type="AlphaFoldDB" id="E9ANX0"/>
<feature type="region of interest" description="Disordered" evidence="1">
    <location>
        <begin position="77"/>
        <end position="96"/>
    </location>
</feature>
<proteinExistence type="predicted"/>
<dbReference type="VEuPathDB" id="TriTrypDB:LmxM.12.0420"/>
<feature type="compositionally biased region" description="Basic and acidic residues" evidence="1">
    <location>
        <begin position="18"/>
        <end position="58"/>
    </location>
</feature>
<dbReference type="Proteomes" id="UP000007259">
    <property type="component" value="Chromosome 12"/>
</dbReference>
<feature type="region of interest" description="Disordered" evidence="1">
    <location>
        <begin position="18"/>
        <end position="61"/>
    </location>
</feature>
<name>E9ANX0_LEIMU</name>
<dbReference type="RefSeq" id="XP_003873147.1">
    <property type="nucleotide sequence ID" value="XM_003873098.1"/>
</dbReference>
<sequence length="96" mass="11100">MGKGSPRVRAVGRRVCDAEEGRWDHEQDSVRRHAAELDSGKRPRGAEGAEREQVQLDHRPRRRLFAGRYARHCAVCRQNNHSQPAERRVPRRAWGP</sequence>
<keyword evidence="3" id="KW-1185">Reference proteome</keyword>
<evidence type="ECO:0000313" key="2">
    <source>
        <dbReference type="EMBL" id="CBZ24634.1"/>
    </source>
</evidence>
<evidence type="ECO:0000313" key="3">
    <source>
        <dbReference type="Proteomes" id="UP000007259"/>
    </source>
</evidence>
<evidence type="ECO:0000256" key="1">
    <source>
        <dbReference type="SAM" id="MobiDB-lite"/>
    </source>
</evidence>
<organism evidence="2 3">
    <name type="scientific">Leishmania mexicana (strain MHOM/GT/2001/U1103)</name>
    <dbReference type="NCBI Taxonomy" id="929439"/>
    <lineage>
        <taxon>Eukaryota</taxon>
        <taxon>Discoba</taxon>
        <taxon>Euglenozoa</taxon>
        <taxon>Kinetoplastea</taxon>
        <taxon>Metakinetoplastina</taxon>
        <taxon>Trypanosomatida</taxon>
        <taxon>Trypanosomatidae</taxon>
        <taxon>Leishmaniinae</taxon>
        <taxon>Leishmania</taxon>
    </lineage>
</organism>
<dbReference type="KEGG" id="lmi:LMXM_12_0420"/>
<gene>
    <name evidence="2" type="ORF">LMXM_12_0420</name>
</gene>
<dbReference type="GeneID" id="13454972"/>
<dbReference type="EMBL" id="FR799565">
    <property type="protein sequence ID" value="CBZ24634.1"/>
    <property type="molecule type" value="Genomic_DNA"/>
</dbReference>
<accession>E9ANX0</accession>